<dbReference type="Proteomes" id="UP000250796">
    <property type="component" value="Chromosome MESINF"/>
</dbReference>
<dbReference type="InterPro" id="IPR036388">
    <property type="entry name" value="WH-like_DNA-bd_sf"/>
</dbReference>
<dbReference type="AlphaFoldDB" id="A0A7Z7LDI0"/>
<proteinExistence type="predicted"/>
<evidence type="ECO:0000259" key="1">
    <source>
        <dbReference type="PROSITE" id="PS50987"/>
    </source>
</evidence>
<dbReference type="SUPFAM" id="SSF46785">
    <property type="entry name" value="Winged helix' DNA-binding domain"/>
    <property type="match status" value="1"/>
</dbReference>
<feature type="domain" description="HTH arsR-type" evidence="1">
    <location>
        <begin position="265"/>
        <end position="356"/>
    </location>
</feature>
<dbReference type="Gene3D" id="1.10.10.10">
    <property type="entry name" value="Winged helix-like DNA-binding domain superfamily/Winged helix DNA-binding domain"/>
    <property type="match status" value="1"/>
</dbReference>
<evidence type="ECO:0000313" key="3">
    <source>
        <dbReference type="Proteomes" id="UP000250796"/>
    </source>
</evidence>
<dbReference type="KEGG" id="minf:MESINF_0216"/>
<dbReference type="GO" id="GO:0003700">
    <property type="term" value="F:DNA-binding transcription factor activity"/>
    <property type="evidence" value="ECO:0007669"/>
    <property type="project" value="InterPro"/>
</dbReference>
<reference evidence="2 3" key="1">
    <citation type="submission" date="2017-01" db="EMBL/GenBank/DDBJ databases">
        <authorList>
            <person name="Erauso G."/>
        </authorList>
    </citation>
    <scope>NUCLEOTIDE SEQUENCE [LARGE SCALE GENOMIC DNA]</scope>
    <source>
        <strain evidence="2">MESINF1</strain>
    </source>
</reference>
<accession>A0A7Z7LDI0</accession>
<organism evidence="2 3">
    <name type="scientific">Mesotoga infera</name>
    <dbReference type="NCBI Taxonomy" id="1236046"/>
    <lineage>
        <taxon>Bacteria</taxon>
        <taxon>Thermotogati</taxon>
        <taxon>Thermotogota</taxon>
        <taxon>Thermotogae</taxon>
        <taxon>Kosmotogales</taxon>
        <taxon>Kosmotogaceae</taxon>
        <taxon>Mesotoga</taxon>
    </lineage>
</organism>
<keyword evidence="3" id="KW-1185">Reference proteome</keyword>
<dbReference type="RefSeq" id="WP_169697925.1">
    <property type="nucleotide sequence ID" value="NZ_LS974202.1"/>
</dbReference>
<name>A0A7Z7LDI0_9BACT</name>
<dbReference type="InterPro" id="IPR036390">
    <property type="entry name" value="WH_DNA-bd_sf"/>
</dbReference>
<sequence length="356" mass="41390">MKTIDRVETRKGRIYDFLPGIYRLTNNERLVEHFKELTPGYRPVGEIAEWVNITLKKLPEPILEKMDLYFNWQTPLAMRLSPIISENCLKTVDEFFKALRAVSPEDLLRDFLLIGLGPRAVGFDESIISQMLGDQRKALVFLVEKAVLTPHQKAVMLDFFSNPISMKDDFVYLLEWYAEHIFPTIPFDEGALEESERDLILNLQSRGEDYLLKLIDNMRYDELEDRRKILLAISYFVENAQGGVFHPKAKNDLFVVGYRFVNSVLEDDPLNQAAARYRAMGEPRRIKLLRMLFGKRYTGYDISRKLKMSNAEVTETFSNLIACNLIKTYRTKEGVYFTADRDEVIDLLIEQLSESD</sequence>
<gene>
    <name evidence="2" type="ORF">MESINF_0216</name>
</gene>
<dbReference type="CDD" id="cd00090">
    <property type="entry name" value="HTH_ARSR"/>
    <property type="match status" value="1"/>
</dbReference>
<evidence type="ECO:0000313" key="2">
    <source>
        <dbReference type="EMBL" id="SSC11665.1"/>
    </source>
</evidence>
<dbReference type="EMBL" id="LS974202">
    <property type="protein sequence ID" value="SSC11665.1"/>
    <property type="molecule type" value="Genomic_DNA"/>
</dbReference>
<dbReference type="InterPro" id="IPR001845">
    <property type="entry name" value="HTH_ArsR_DNA-bd_dom"/>
</dbReference>
<protein>
    <submittedName>
        <fullName evidence="2">Putative transcriptional regulator, ArsR family</fullName>
    </submittedName>
</protein>
<dbReference type="InterPro" id="IPR011991">
    <property type="entry name" value="ArsR-like_HTH"/>
</dbReference>
<dbReference type="PROSITE" id="PS50987">
    <property type="entry name" value="HTH_ARSR_2"/>
    <property type="match status" value="1"/>
</dbReference>